<reference evidence="2 3" key="2">
    <citation type="submission" date="2016-03" db="EMBL/GenBank/DDBJ databases">
        <title>New uncultured bacterium of the family Gallionellaceae from acid mine drainage: description and reconstruction of genome based on metagenomic analysis of microbial community.</title>
        <authorList>
            <person name="Kadnikov V."/>
            <person name="Ivasenko D."/>
            <person name="Beletsky A."/>
            <person name="Mardanov A."/>
            <person name="Danilova E."/>
            <person name="Pimenov N."/>
            <person name="Karnachuk O."/>
            <person name="Ravin N."/>
        </authorList>
    </citation>
    <scope>NUCLEOTIDE SEQUENCE [LARGE SCALE GENOMIC DNA]</scope>
    <source>
        <strain evidence="2">ShG14-8</strain>
    </source>
</reference>
<evidence type="ECO:0000313" key="2">
    <source>
        <dbReference type="EMBL" id="KXS32430.1"/>
    </source>
</evidence>
<name>A0A139BTY6_9PROT</name>
<dbReference type="EMBL" id="LSLI01000030">
    <property type="protein sequence ID" value="KXS32430.1"/>
    <property type="molecule type" value="Genomic_DNA"/>
</dbReference>
<dbReference type="AlphaFoldDB" id="A0A139BTY6"/>
<comment type="caution">
    <text evidence="2">The sequence shown here is derived from an EMBL/GenBank/DDBJ whole genome shotgun (WGS) entry which is preliminary data.</text>
</comment>
<feature type="chain" id="PRO_5007483954" evidence="1">
    <location>
        <begin position="21"/>
        <end position="45"/>
    </location>
</feature>
<protein>
    <submittedName>
        <fullName evidence="2">Uncharacterized protein</fullName>
    </submittedName>
</protein>
<organism evidence="2 3">
    <name type="scientific">Candidatus Gallionella acididurans</name>
    <dbReference type="NCBI Taxonomy" id="1796491"/>
    <lineage>
        <taxon>Bacteria</taxon>
        <taxon>Pseudomonadati</taxon>
        <taxon>Pseudomonadota</taxon>
        <taxon>Betaproteobacteria</taxon>
        <taxon>Nitrosomonadales</taxon>
        <taxon>Gallionellaceae</taxon>
        <taxon>Gallionella</taxon>
    </lineage>
</organism>
<accession>A0A139BTY6</accession>
<sequence>MPKKVLRLQLVLQPVLVAVAQQLIVPAMQTANPFPDQDMSNLGLG</sequence>
<reference evidence="2 3" key="1">
    <citation type="submission" date="2016-02" db="EMBL/GenBank/DDBJ databases">
        <authorList>
            <person name="Wen L."/>
            <person name="He K."/>
            <person name="Yang H."/>
        </authorList>
    </citation>
    <scope>NUCLEOTIDE SEQUENCE [LARGE SCALE GENOMIC DNA]</scope>
    <source>
        <strain evidence="2">ShG14-8</strain>
    </source>
</reference>
<gene>
    <name evidence="2" type="ORF">AWT59_1470</name>
</gene>
<evidence type="ECO:0000313" key="3">
    <source>
        <dbReference type="Proteomes" id="UP000070578"/>
    </source>
</evidence>
<dbReference type="Proteomes" id="UP000070578">
    <property type="component" value="Unassembled WGS sequence"/>
</dbReference>
<evidence type="ECO:0000256" key="1">
    <source>
        <dbReference type="SAM" id="SignalP"/>
    </source>
</evidence>
<feature type="signal peptide" evidence="1">
    <location>
        <begin position="1"/>
        <end position="20"/>
    </location>
</feature>
<keyword evidence="1" id="KW-0732">Signal</keyword>
<proteinExistence type="predicted"/>